<dbReference type="AlphaFoldDB" id="F0VQ80"/>
<feature type="region of interest" description="Disordered" evidence="1">
    <location>
        <begin position="467"/>
        <end position="500"/>
    </location>
</feature>
<feature type="region of interest" description="Disordered" evidence="1">
    <location>
        <begin position="695"/>
        <end position="719"/>
    </location>
</feature>
<feature type="compositionally biased region" description="Basic and acidic residues" evidence="1">
    <location>
        <begin position="858"/>
        <end position="869"/>
    </location>
</feature>
<dbReference type="InParanoid" id="F0VQ80"/>
<proteinExistence type="predicted"/>
<evidence type="ECO:0000313" key="3">
    <source>
        <dbReference type="EMBL" id="CEL70620.1"/>
    </source>
</evidence>
<name>F0VQ80_NEOCL</name>
<dbReference type="InterPro" id="IPR029058">
    <property type="entry name" value="AB_hydrolase_fold"/>
</dbReference>
<gene>
    <name evidence="3" type="ORF">BN1204_063030</name>
    <name evidence="2" type="ORF">NCLIV_063030</name>
</gene>
<evidence type="ECO:0000313" key="4">
    <source>
        <dbReference type="Proteomes" id="UP000007494"/>
    </source>
</evidence>
<dbReference type="VEuPathDB" id="ToxoDB:NCLIV_063030"/>
<sequence>MMLDIGSGKLSCLSCLLSVLPPAKRKLVSKVAFNPSPLPGYVVEERRLGDEVRHACFPWQGRYRQLPLSESFPCPRCAVPADSGAGSRVRHLSHEGRNVQKDACRSHSVPPQERTLEEFEASGSRRLRELRSHHTKEKEEPDRFCRCEKKRATHLLPPTDPLAFTGDASDRHVTQASHQKALHAVNFDGFACAPQRHVSQPEECRFPEVSSQGTGASGKLPTWSAESTSLCCRRVDQTPETIPSIVVTSPGAENHPFSSSMSAGNNAGFEDVLTPRSLPQFPFSPSPAAALEYAGRTSRGKLSFPCANCASGAIGDAEEPDAGDCPLKWYRHEGRRVASLSSPLQPSERSVYADVMGAFRWLKTEKNVKLRDLVMYGQSIGSVAAVHLASVLGRRRQAALARLEKKEKSGELAKRKQEKKEQRRQEEEKQERLKKLQRRAQATQGGRLPSRFSRLLRRGKAERVHLVEFDDSSEDSDEDDRLEAGNGDAEHRRNQAGRAEDNEDLETIGGVILHSALASGLRAVRSRLKKKDVVPPELQSSFVYEVSTAPTVGTPSSVASSSPSTSHIYSLMLAEYGLEAGASVDRDQRRRSEQKKRESKAKDKTPWYDILRNVDKMKHISAPAFVIHGTEDAIVPIGSGELLASSAAVSFSPFVAKSAGHNDVDKGEWREAYFESLRDFFDFLSVRETCRATISDGQASQGENRRSGEAANRKRFPTETVKSGRRAMLSLLTLRGDKRSSCKAEPREATASGNRAASPGSASAVYLPSGSISSVGSFASLSSSGSDDAWVCPRFSTSHKRDQARGPQSPAHRHLPSFSEPSGAVYHHELARRGLQGESKSEAGKEKGGRLRYLFTRKPRDGVDHPSRT</sequence>
<feature type="compositionally biased region" description="Basic and acidic residues" evidence="1">
    <location>
        <begin position="839"/>
        <end position="849"/>
    </location>
</feature>
<dbReference type="EMBL" id="FR823393">
    <property type="protein sequence ID" value="CBZ55877.1"/>
    <property type="molecule type" value="Genomic_DNA"/>
</dbReference>
<feature type="compositionally biased region" description="Basic and acidic residues" evidence="1">
    <location>
        <begin position="737"/>
        <end position="748"/>
    </location>
</feature>
<protein>
    <recommendedName>
        <fullName evidence="5">Alpha/beta hydrolase family protein</fullName>
    </recommendedName>
</protein>
<evidence type="ECO:0000313" key="2">
    <source>
        <dbReference type="EMBL" id="CBZ55877.1"/>
    </source>
</evidence>
<dbReference type="OMA" id="KSAGHND"/>
<dbReference type="SUPFAM" id="SSF53474">
    <property type="entry name" value="alpha/beta-Hydrolases"/>
    <property type="match status" value="1"/>
</dbReference>
<feature type="region of interest" description="Disordered" evidence="1">
    <location>
        <begin position="797"/>
        <end position="869"/>
    </location>
</feature>
<accession>F0VQ80</accession>
<reference evidence="2" key="2">
    <citation type="submission" date="2011-03" db="EMBL/GenBank/DDBJ databases">
        <title>Comparative genomics and transcriptomics of Neospora caninum and Toxoplasma gondii.</title>
        <authorList>
            <person name="Reid A.J."/>
            <person name="Sohal A."/>
            <person name="Harris D."/>
            <person name="Quail M."/>
            <person name="Sanders M."/>
            <person name="Berriman M."/>
            <person name="Wastling J.M."/>
            <person name="Pain A."/>
        </authorList>
    </citation>
    <scope>NUCLEOTIDE SEQUENCE</scope>
    <source>
        <strain evidence="2">Liverpool</strain>
    </source>
</reference>
<reference evidence="4" key="3">
    <citation type="journal article" date="2012" name="PLoS Pathog.">
        <title>Comparative genomics of the apicomplexan parasites Toxoplasma gondii and Neospora caninum: Coccidia differing in host range and transmission strategy.</title>
        <authorList>
            <person name="Reid A.J."/>
            <person name="Vermont S.J."/>
            <person name="Cotton J.A."/>
            <person name="Harris D."/>
            <person name="Hill-Cawthorne G.A."/>
            <person name="Konen-Waisman S."/>
            <person name="Latham S.M."/>
            <person name="Mourier T."/>
            <person name="Norton R."/>
            <person name="Quail M.A."/>
            <person name="Sanders M."/>
            <person name="Shanmugam D."/>
            <person name="Sohal A."/>
            <person name="Wasmuth J.D."/>
            <person name="Brunk B."/>
            <person name="Grigg M.E."/>
            <person name="Howard J.C."/>
            <person name="Parkinson J."/>
            <person name="Roos D.S."/>
            <person name="Trees A.J."/>
            <person name="Berriman M."/>
            <person name="Pain A."/>
            <person name="Wastling J.M."/>
        </authorList>
    </citation>
    <scope>NUCLEOTIDE SEQUENCE [LARGE SCALE GENOMIC DNA]</scope>
    <source>
        <strain evidence="4">Liverpool</strain>
    </source>
</reference>
<feature type="region of interest" description="Disordered" evidence="1">
    <location>
        <begin position="405"/>
        <end position="454"/>
    </location>
</feature>
<feature type="region of interest" description="Disordered" evidence="1">
    <location>
        <begin position="737"/>
        <end position="763"/>
    </location>
</feature>
<dbReference type="Proteomes" id="UP000007494">
    <property type="component" value="Chromosome XII"/>
</dbReference>
<feature type="compositionally biased region" description="Low complexity" evidence="1">
    <location>
        <begin position="439"/>
        <end position="453"/>
    </location>
</feature>
<reference evidence="2" key="1">
    <citation type="submission" date="2011-02" db="EMBL/GenBank/DDBJ databases">
        <authorList>
            <person name="Aslett M."/>
        </authorList>
    </citation>
    <scope>NUCLEOTIDE SEQUENCE</scope>
    <source>
        <strain evidence="2">Liverpool</strain>
    </source>
</reference>
<feature type="compositionally biased region" description="Basic and acidic residues" evidence="1">
    <location>
        <begin position="405"/>
        <end position="434"/>
    </location>
</feature>
<feature type="region of interest" description="Disordered" evidence="1">
    <location>
        <begin position="97"/>
        <end position="124"/>
    </location>
</feature>
<feature type="compositionally biased region" description="Basic and acidic residues" evidence="1">
    <location>
        <begin position="703"/>
        <end position="712"/>
    </location>
</feature>
<evidence type="ECO:0000256" key="1">
    <source>
        <dbReference type="SAM" id="MobiDB-lite"/>
    </source>
</evidence>
<dbReference type="GeneID" id="13445100"/>
<dbReference type="PANTHER" id="PTHR12277">
    <property type="entry name" value="ALPHA/BETA HYDROLASE DOMAIN-CONTAINING PROTEIN"/>
    <property type="match status" value="1"/>
</dbReference>
<dbReference type="PANTHER" id="PTHR12277:SF81">
    <property type="entry name" value="PROTEIN ABHD13"/>
    <property type="match status" value="1"/>
</dbReference>
<evidence type="ECO:0008006" key="5">
    <source>
        <dbReference type="Google" id="ProtNLM"/>
    </source>
</evidence>
<dbReference type="eggNOG" id="KOG1552">
    <property type="taxonomic scope" value="Eukaryota"/>
</dbReference>
<dbReference type="OrthoDB" id="446723at2759"/>
<dbReference type="RefSeq" id="XP_003885903.1">
    <property type="nucleotide sequence ID" value="XM_003885854.1"/>
</dbReference>
<feature type="compositionally biased region" description="Acidic residues" evidence="1">
    <location>
        <begin position="469"/>
        <end position="481"/>
    </location>
</feature>
<organism evidence="2 4">
    <name type="scientific">Neospora caninum (strain Liverpool)</name>
    <dbReference type="NCBI Taxonomy" id="572307"/>
    <lineage>
        <taxon>Eukaryota</taxon>
        <taxon>Sar</taxon>
        <taxon>Alveolata</taxon>
        <taxon>Apicomplexa</taxon>
        <taxon>Conoidasida</taxon>
        <taxon>Coccidia</taxon>
        <taxon>Eucoccidiorida</taxon>
        <taxon>Eimeriorina</taxon>
        <taxon>Sarcocystidae</taxon>
        <taxon>Neospora</taxon>
    </lineage>
</organism>
<dbReference type="EMBL" id="LN714487">
    <property type="protein sequence ID" value="CEL70620.1"/>
    <property type="molecule type" value="Genomic_DNA"/>
</dbReference>
<keyword evidence="4" id="KW-1185">Reference proteome</keyword>
<dbReference type="Gene3D" id="3.40.50.1820">
    <property type="entry name" value="alpha/beta hydrolase"/>
    <property type="match status" value="1"/>
</dbReference>
<reference evidence="3" key="4">
    <citation type="journal article" date="2015" name="PLoS ONE">
        <title>Comprehensive Evaluation of Toxoplasma gondii VEG and Neospora caninum LIV Genomes with Tachyzoite Stage Transcriptome and Proteome Defines Novel Transcript Features.</title>
        <authorList>
            <person name="Ramaprasad A."/>
            <person name="Mourier T."/>
            <person name="Naeem R."/>
            <person name="Malas T.B."/>
            <person name="Moussa E."/>
            <person name="Panigrahi A."/>
            <person name="Vermont S.J."/>
            <person name="Otto T.D."/>
            <person name="Wastling J."/>
            <person name="Pain A."/>
        </authorList>
    </citation>
    <scope>NUCLEOTIDE SEQUENCE</scope>
    <source>
        <strain evidence="3">Liverpool</strain>
    </source>
</reference>